<evidence type="ECO:0000313" key="3">
    <source>
        <dbReference type="Proteomes" id="UP000799444"/>
    </source>
</evidence>
<organism evidence="2 3">
    <name type="scientific">Polyplosphaeria fusca</name>
    <dbReference type="NCBI Taxonomy" id="682080"/>
    <lineage>
        <taxon>Eukaryota</taxon>
        <taxon>Fungi</taxon>
        <taxon>Dikarya</taxon>
        <taxon>Ascomycota</taxon>
        <taxon>Pezizomycotina</taxon>
        <taxon>Dothideomycetes</taxon>
        <taxon>Pleosporomycetidae</taxon>
        <taxon>Pleosporales</taxon>
        <taxon>Tetraplosphaeriaceae</taxon>
        <taxon>Polyplosphaeria</taxon>
    </lineage>
</organism>
<name>A0A9P4R4N2_9PLEO</name>
<feature type="compositionally biased region" description="Basic and acidic residues" evidence="1">
    <location>
        <begin position="237"/>
        <end position="250"/>
    </location>
</feature>
<accession>A0A9P4R4N2</accession>
<evidence type="ECO:0000256" key="1">
    <source>
        <dbReference type="SAM" id="MobiDB-lite"/>
    </source>
</evidence>
<dbReference type="EMBL" id="ML996107">
    <property type="protein sequence ID" value="KAF2738684.1"/>
    <property type="molecule type" value="Genomic_DNA"/>
</dbReference>
<dbReference type="Proteomes" id="UP000799444">
    <property type="component" value="Unassembled WGS sequence"/>
</dbReference>
<reference evidence="2" key="1">
    <citation type="journal article" date="2020" name="Stud. Mycol.">
        <title>101 Dothideomycetes genomes: a test case for predicting lifestyles and emergence of pathogens.</title>
        <authorList>
            <person name="Haridas S."/>
            <person name="Albert R."/>
            <person name="Binder M."/>
            <person name="Bloem J."/>
            <person name="Labutti K."/>
            <person name="Salamov A."/>
            <person name="Andreopoulos B."/>
            <person name="Baker S."/>
            <person name="Barry K."/>
            <person name="Bills G."/>
            <person name="Bluhm B."/>
            <person name="Cannon C."/>
            <person name="Castanera R."/>
            <person name="Culley D."/>
            <person name="Daum C."/>
            <person name="Ezra D."/>
            <person name="Gonzalez J."/>
            <person name="Henrissat B."/>
            <person name="Kuo A."/>
            <person name="Liang C."/>
            <person name="Lipzen A."/>
            <person name="Lutzoni F."/>
            <person name="Magnuson J."/>
            <person name="Mondo S."/>
            <person name="Nolan M."/>
            <person name="Ohm R."/>
            <person name="Pangilinan J."/>
            <person name="Park H.-J."/>
            <person name="Ramirez L."/>
            <person name="Alfaro M."/>
            <person name="Sun H."/>
            <person name="Tritt A."/>
            <person name="Yoshinaga Y."/>
            <person name="Zwiers L.-H."/>
            <person name="Turgeon B."/>
            <person name="Goodwin S."/>
            <person name="Spatafora J."/>
            <person name="Crous P."/>
            <person name="Grigoriev I."/>
        </authorList>
    </citation>
    <scope>NUCLEOTIDE SEQUENCE</scope>
    <source>
        <strain evidence="2">CBS 125425</strain>
    </source>
</reference>
<evidence type="ECO:0000313" key="2">
    <source>
        <dbReference type="EMBL" id="KAF2738684.1"/>
    </source>
</evidence>
<feature type="region of interest" description="Disordered" evidence="1">
    <location>
        <begin position="237"/>
        <end position="263"/>
    </location>
</feature>
<keyword evidence="3" id="KW-1185">Reference proteome</keyword>
<protein>
    <submittedName>
        <fullName evidence="2">Uncharacterized protein</fullName>
    </submittedName>
</protein>
<feature type="compositionally biased region" description="Polar residues" evidence="1">
    <location>
        <begin position="253"/>
        <end position="263"/>
    </location>
</feature>
<proteinExistence type="predicted"/>
<dbReference type="OrthoDB" id="3781812at2759"/>
<dbReference type="AlphaFoldDB" id="A0A9P4R4N2"/>
<gene>
    <name evidence="2" type="ORF">EJ04DRAFT_520038</name>
</gene>
<sequence>MSNINSENMNQLNQENDGFENILSKSSLKTGRKFAAAVADLTPGSIPDLSKGTLDVTKLSANQINELAKGQLIDVYHGHVYIHSVPKRAFMALSTKANALIKGKPAMDRITIKEGGNASEIALFVILRCVEKVTVDIPFGRNFLECLQVYQAAHVLGMAQHTSEVLKKLRVTVSARILSYAELGAVLKYCNPADPLFQHVAESLCYLRHQKKIPDPADFAKYLEQHADLSKAMEAIDQKHRARRSGDRRPKLTNRSTSVSTSK</sequence>
<comment type="caution">
    <text evidence="2">The sequence shown here is derived from an EMBL/GenBank/DDBJ whole genome shotgun (WGS) entry which is preliminary data.</text>
</comment>